<comment type="caution">
    <text evidence="2">The sequence shown here is derived from an EMBL/GenBank/DDBJ whole genome shotgun (WGS) entry which is preliminary data.</text>
</comment>
<organism evidence="2 3">
    <name type="scientific">Actinopolyspora biskrensis</name>
    <dbReference type="NCBI Taxonomy" id="1470178"/>
    <lineage>
        <taxon>Bacteria</taxon>
        <taxon>Bacillati</taxon>
        <taxon>Actinomycetota</taxon>
        <taxon>Actinomycetes</taxon>
        <taxon>Actinopolysporales</taxon>
        <taxon>Actinopolysporaceae</taxon>
        <taxon>Actinopolyspora</taxon>
    </lineage>
</organism>
<dbReference type="Pfam" id="PF02589">
    <property type="entry name" value="LUD_dom"/>
    <property type="match status" value="1"/>
</dbReference>
<dbReference type="EMBL" id="JACBYW010000001">
    <property type="protein sequence ID" value="NYH77766.1"/>
    <property type="molecule type" value="Genomic_DNA"/>
</dbReference>
<feature type="domain" description="LUD" evidence="1">
    <location>
        <begin position="108"/>
        <end position="203"/>
    </location>
</feature>
<dbReference type="InterPro" id="IPR003741">
    <property type="entry name" value="LUD_dom"/>
</dbReference>
<evidence type="ECO:0000313" key="2">
    <source>
        <dbReference type="EMBL" id="NYH77766.1"/>
    </source>
</evidence>
<dbReference type="RefSeq" id="WP_179534238.1">
    <property type="nucleotide sequence ID" value="NZ_JACBYW010000001.1"/>
</dbReference>
<evidence type="ECO:0000259" key="1">
    <source>
        <dbReference type="Pfam" id="PF02589"/>
    </source>
</evidence>
<proteinExistence type="predicted"/>
<sequence length="207" mass="22149">MNARDVVLGRVRDALAAAPPEPVTVPRDYRGRRELPDEQRMELLVDRLGEYRADVYRCSVAETAATVAEALGDVRLVAVPGGLDGSWTEELTGRVEVDSAELPVRWLEDVDGVVTSSAVTCAETGTVFLDASADQGRRALTLVPDLHVCVVDLSSVVVGVPEAVGRLDPVRPTTMISGPSATSDIELDRVEGVHGPRTLRVVVRVDG</sequence>
<dbReference type="InterPro" id="IPR037171">
    <property type="entry name" value="NagB/RpiA_transferase-like"/>
</dbReference>
<protein>
    <submittedName>
        <fullName evidence="2">L-lactate dehydrogenase complex protein LldG</fullName>
    </submittedName>
</protein>
<dbReference type="PANTHER" id="PTHR43682:SF1">
    <property type="entry name" value="LACTATE UTILIZATION PROTEIN C"/>
    <property type="match status" value="1"/>
</dbReference>
<dbReference type="Gene3D" id="3.40.50.10420">
    <property type="entry name" value="NagB/RpiA/CoA transferase-like"/>
    <property type="match status" value="1"/>
</dbReference>
<dbReference type="AlphaFoldDB" id="A0A852Z2B1"/>
<keyword evidence="3" id="KW-1185">Reference proteome</keyword>
<reference evidence="2 3" key="1">
    <citation type="submission" date="2020-07" db="EMBL/GenBank/DDBJ databases">
        <title>Genomic Encyclopedia of Type Strains, Phase III (KMG-III): the genomes of soil and plant-associated and newly described type strains.</title>
        <authorList>
            <person name="Whitman W."/>
        </authorList>
    </citation>
    <scope>NUCLEOTIDE SEQUENCE [LARGE SCALE GENOMIC DNA]</scope>
    <source>
        <strain evidence="2 3">CECT 8576</strain>
    </source>
</reference>
<dbReference type="InterPro" id="IPR024185">
    <property type="entry name" value="FTHF_cligase-like_sf"/>
</dbReference>
<gene>
    <name evidence="2" type="ORF">FHR84_001080</name>
</gene>
<evidence type="ECO:0000313" key="3">
    <source>
        <dbReference type="Proteomes" id="UP000548304"/>
    </source>
</evidence>
<dbReference type="Proteomes" id="UP000548304">
    <property type="component" value="Unassembled WGS sequence"/>
</dbReference>
<dbReference type="PANTHER" id="PTHR43682">
    <property type="entry name" value="LACTATE UTILIZATION PROTEIN C"/>
    <property type="match status" value="1"/>
</dbReference>
<dbReference type="SUPFAM" id="SSF100950">
    <property type="entry name" value="NagB/RpiA/CoA transferase-like"/>
    <property type="match status" value="1"/>
</dbReference>
<name>A0A852Z2B1_9ACTN</name>
<accession>A0A852Z2B1</accession>